<name>A0A0F9K0G0_9ZZZZ</name>
<organism evidence="2">
    <name type="scientific">marine sediment metagenome</name>
    <dbReference type="NCBI Taxonomy" id="412755"/>
    <lineage>
        <taxon>unclassified sequences</taxon>
        <taxon>metagenomes</taxon>
        <taxon>ecological metagenomes</taxon>
    </lineage>
</organism>
<gene>
    <name evidence="2" type="ORF">LCGC14_1761780</name>
</gene>
<sequence>MPKTSLQGWNYKIAIAGIVVALIFVLATTTNPFGKIADYLINGTKKAQISDYVGIKHITDFQKQVRVHHNYVEVISGKHKVRYLDIDENNDFEEYKTLLAYYNSLQGYVDAVNLTQAEIDLNSVNLFTYLSAEIDVMYSFNDSMVPDNIFGMSLSPTYTTSLSDNIGTVGSTYDERGFVIKPYDITTETAYYIAPSQFGDFFFDANTDPGGYGHSGSGEIVGELINPGGTYTQIAPGYNYWGIELVQPTEYPSSTIYNDDFIPTSNPHNNVNDEINPAIIQSVYGWGNEQKQGYIVPDQNESPMTEQWDGSAVPHAQHLDEAKGDMNGDTYHIRGSMIGRVDQWKFTNIQLPAFTSVSKLQVHAYAKLGTLETIRYAEVRTSVTTGVVGSWQPSTASYGWYSFWINGLTVNHNEMNDFWLSVTSGGLFVGLWKLKLYM</sequence>
<keyword evidence="1" id="KW-0472">Membrane</keyword>
<feature type="transmembrane region" description="Helical" evidence="1">
    <location>
        <begin position="9"/>
        <end position="27"/>
    </location>
</feature>
<evidence type="ECO:0000313" key="2">
    <source>
        <dbReference type="EMBL" id="KKM04683.1"/>
    </source>
</evidence>
<comment type="caution">
    <text evidence="2">The sequence shown here is derived from an EMBL/GenBank/DDBJ whole genome shotgun (WGS) entry which is preliminary data.</text>
</comment>
<proteinExistence type="predicted"/>
<dbReference type="AlphaFoldDB" id="A0A0F9K0G0"/>
<protein>
    <submittedName>
        <fullName evidence="2">Uncharacterized protein</fullName>
    </submittedName>
</protein>
<dbReference type="EMBL" id="LAZR01016400">
    <property type="protein sequence ID" value="KKM04683.1"/>
    <property type="molecule type" value="Genomic_DNA"/>
</dbReference>
<keyword evidence="1" id="KW-1133">Transmembrane helix</keyword>
<accession>A0A0F9K0G0</accession>
<reference evidence="2" key="1">
    <citation type="journal article" date="2015" name="Nature">
        <title>Complex archaea that bridge the gap between prokaryotes and eukaryotes.</title>
        <authorList>
            <person name="Spang A."/>
            <person name="Saw J.H."/>
            <person name="Jorgensen S.L."/>
            <person name="Zaremba-Niedzwiedzka K."/>
            <person name="Martijn J."/>
            <person name="Lind A.E."/>
            <person name="van Eijk R."/>
            <person name="Schleper C."/>
            <person name="Guy L."/>
            <person name="Ettema T.J."/>
        </authorList>
    </citation>
    <scope>NUCLEOTIDE SEQUENCE</scope>
</reference>
<evidence type="ECO:0000256" key="1">
    <source>
        <dbReference type="SAM" id="Phobius"/>
    </source>
</evidence>
<keyword evidence="1" id="KW-0812">Transmembrane</keyword>